<protein>
    <submittedName>
        <fullName evidence="1">Uncharacterized protein</fullName>
    </submittedName>
</protein>
<gene>
    <name evidence="1" type="ORF">EVG73_27845</name>
</gene>
<reference evidence="1" key="1">
    <citation type="submission" date="2019-01" db="EMBL/GenBank/DDBJ databases">
        <authorList>
            <person name="Ashton P.M."/>
            <person name="Dallman T."/>
            <person name="Nair S."/>
            <person name="De Pinna E."/>
            <person name="Peters T."/>
            <person name="Grant K."/>
        </authorList>
    </citation>
    <scope>NUCLEOTIDE SEQUENCE</scope>
    <source>
        <strain evidence="1">500372</strain>
    </source>
</reference>
<proteinExistence type="predicted"/>
<organism evidence="1">
    <name type="scientific">Salmonella newport</name>
    <dbReference type="NCBI Taxonomy" id="108619"/>
    <lineage>
        <taxon>Bacteria</taxon>
        <taxon>Pseudomonadati</taxon>
        <taxon>Pseudomonadota</taxon>
        <taxon>Gammaproteobacteria</taxon>
        <taxon>Enterobacterales</taxon>
        <taxon>Enterobacteriaceae</taxon>
        <taxon>Salmonella</taxon>
    </lineage>
</organism>
<accession>A0A5X8Y2K2</accession>
<dbReference type="AlphaFoldDB" id="A0A5X8Y2K2"/>
<sequence length="86" mass="9992">KLNQQTGILNQQMPFLNRKTGVLNQHSDPADTEPTKKYPLVGSKWGFVGSKISMKLFKNNALCDFEPTNRLNYTFFPVYRERKKIL</sequence>
<comment type="caution">
    <text evidence="1">The sequence shown here is derived from an EMBL/GenBank/DDBJ whole genome shotgun (WGS) entry which is preliminary data.</text>
</comment>
<evidence type="ECO:0000313" key="1">
    <source>
        <dbReference type="EMBL" id="ECB1916098.1"/>
    </source>
</evidence>
<feature type="non-terminal residue" evidence="1">
    <location>
        <position position="1"/>
    </location>
</feature>
<name>A0A5X8Y2K2_SALNE</name>
<dbReference type="EMBL" id="AAHWTY010000192">
    <property type="protein sequence ID" value="ECB1916098.1"/>
    <property type="molecule type" value="Genomic_DNA"/>
</dbReference>